<dbReference type="EMBL" id="JAHHHW010000130">
    <property type="protein sequence ID" value="MBW4434406.1"/>
    <property type="molecule type" value="Genomic_DNA"/>
</dbReference>
<reference evidence="6" key="2">
    <citation type="journal article" date="2022" name="Microbiol. Resour. Announc.">
        <title>Metagenome Sequencing to Explore Phylogenomics of Terrestrial Cyanobacteria.</title>
        <authorList>
            <person name="Ward R.D."/>
            <person name="Stajich J.E."/>
            <person name="Johansen J.R."/>
            <person name="Huntemann M."/>
            <person name="Clum A."/>
            <person name="Foster B."/>
            <person name="Foster B."/>
            <person name="Roux S."/>
            <person name="Palaniappan K."/>
            <person name="Varghese N."/>
            <person name="Mukherjee S."/>
            <person name="Reddy T.B.K."/>
            <person name="Daum C."/>
            <person name="Copeland A."/>
            <person name="Chen I.A."/>
            <person name="Ivanova N.N."/>
            <person name="Kyrpides N.C."/>
            <person name="Shapiro N."/>
            <person name="Eloe-Fadrosh E.A."/>
            <person name="Pietrasiak N."/>
        </authorList>
    </citation>
    <scope>NUCLEOTIDE SEQUENCE</scope>
    <source>
        <strain evidence="6">HA4357-MV3</strain>
    </source>
</reference>
<dbReference type="Pfam" id="PF13424">
    <property type="entry name" value="TPR_12"/>
    <property type="match status" value="3"/>
</dbReference>
<proteinExistence type="predicted"/>
<dbReference type="SUPFAM" id="SSF48452">
    <property type="entry name" value="TPR-like"/>
    <property type="match status" value="2"/>
</dbReference>
<feature type="domain" description="CHAT" evidence="4">
    <location>
        <begin position="70"/>
        <end position="343"/>
    </location>
</feature>
<dbReference type="PANTHER" id="PTHR45641">
    <property type="entry name" value="TETRATRICOPEPTIDE REPEAT PROTEIN (AFU_ORTHOLOGUE AFUA_6G03870)"/>
    <property type="match status" value="1"/>
</dbReference>
<dbReference type="InterPro" id="IPR011990">
    <property type="entry name" value="TPR-like_helical_dom_sf"/>
</dbReference>
<feature type="repeat" description="TPR" evidence="3">
    <location>
        <begin position="851"/>
        <end position="884"/>
    </location>
</feature>
<feature type="domain" description="Novel STAND NTPase 1" evidence="5">
    <location>
        <begin position="391"/>
        <end position="555"/>
    </location>
</feature>
<dbReference type="SUPFAM" id="SSF52540">
    <property type="entry name" value="P-loop containing nucleoside triphosphate hydrolases"/>
    <property type="match status" value="1"/>
</dbReference>
<organism evidence="6 7">
    <name type="scientific">Pelatocladus maniniholoensis HA4357-MV3</name>
    <dbReference type="NCBI Taxonomy" id="1117104"/>
    <lineage>
        <taxon>Bacteria</taxon>
        <taxon>Bacillati</taxon>
        <taxon>Cyanobacteriota</taxon>
        <taxon>Cyanophyceae</taxon>
        <taxon>Nostocales</taxon>
        <taxon>Nostocaceae</taxon>
        <taxon>Pelatocladus</taxon>
    </lineage>
</organism>
<dbReference type="PROSITE" id="PS50005">
    <property type="entry name" value="TPR"/>
    <property type="match status" value="1"/>
</dbReference>
<evidence type="ECO:0000259" key="5">
    <source>
        <dbReference type="Pfam" id="PF20703"/>
    </source>
</evidence>
<dbReference type="SMART" id="SM00028">
    <property type="entry name" value="TPR"/>
    <property type="match status" value="6"/>
</dbReference>
<name>A0A9E3HCU2_9NOST</name>
<evidence type="ECO:0000256" key="1">
    <source>
        <dbReference type="ARBA" id="ARBA00022737"/>
    </source>
</evidence>
<evidence type="ECO:0000256" key="3">
    <source>
        <dbReference type="PROSITE-ProRule" id="PRU00339"/>
    </source>
</evidence>
<dbReference type="InterPro" id="IPR024983">
    <property type="entry name" value="CHAT_dom"/>
</dbReference>
<dbReference type="Proteomes" id="UP000813215">
    <property type="component" value="Unassembled WGS sequence"/>
</dbReference>
<comment type="caution">
    <text evidence="6">The sequence shown here is derived from an EMBL/GenBank/DDBJ whole genome shotgun (WGS) entry which is preliminary data.</text>
</comment>
<evidence type="ECO:0000313" key="7">
    <source>
        <dbReference type="Proteomes" id="UP000813215"/>
    </source>
</evidence>
<dbReference type="Gene3D" id="3.40.50.300">
    <property type="entry name" value="P-loop containing nucleotide triphosphate hydrolases"/>
    <property type="match status" value="1"/>
</dbReference>
<evidence type="ECO:0000259" key="4">
    <source>
        <dbReference type="Pfam" id="PF12770"/>
    </source>
</evidence>
<protein>
    <submittedName>
        <fullName evidence="6">Tetratricopeptide repeat protein</fullName>
    </submittedName>
</protein>
<dbReference type="InterPro" id="IPR049052">
    <property type="entry name" value="nSTAND1"/>
</dbReference>
<dbReference type="InterPro" id="IPR027417">
    <property type="entry name" value="P-loop_NTPase"/>
</dbReference>
<evidence type="ECO:0000313" key="6">
    <source>
        <dbReference type="EMBL" id="MBW4434406.1"/>
    </source>
</evidence>
<sequence length="1129" mass="129996">MRIIHINLKEVKGDYVTLRYFDDEPSDYSSSRAFPTGEIAKWNDIVQRDYYNVVEVESKAAHYYKEYSKIGQDLYDWLDGDDRILEKLLPPLEYGEVTVLAIATAENLADLPWELLHNGDEFLVERQVVPVRWVSSEKSKKLTVQHPEKERALQVLFMASSPLNIEPVLDYEAEERGILAATQTAERRRSIELVVEESGSLKGLSELLRNRDFNYFDILHLIGHATIEDGEICFIAENQTGEADYYSAQKIVKQIKYSKPQLIFLSACNTGKAIPSGTIPSISMSETLIRSGAKAVLGWGKSVLDTNAILAAEVLYEQLSLGREVTQAIASTYEKLIEHKARDWHLLRLYTGDTLPGKLVTSLDNPKRQLAPPPSVATEFLDPEGKVKVATRESFVGRRRQLQKCLAAFKNTDYMGVLIHGMGGLGKSSLAARLGDRYLQRKRVVWVGKVEPDNLANVLANKLDDQEQRNQLQNSGEELKFRLKRVFDQSSGGKSFLLVLDDFEHNLQLRNGQYVLRNGKCVLTLEAANVLNAIVSAIQETDSNHRIIITCRYDFDFSKSEYFYKQPLDALRGTDLRKKWKRLSASDKVDKTFRSYVEKLADGNHRLLEKLHEELKELQKQNIDKNFILGSLETKRKELLPQVFEDKLGKQRDSDQPMRDMLQRGLVFELPVPKEALKAVCETVDELDKCINKAIALGLLEASYDRELLRVPRYLGLEKLDEISLIKKAANVLYQLWYETKAETPEERLLEIHRLARLGNEIDIQVTMIEILAISWQYRSPQKVVKLCTETLEDLKNVSSDVPNNQVARIQNFLAQSNLLLGYYNKAKSEYEKALKMGKKLSDKENSLDFAKTLDGLGYLYTLIGRYDEAKPMLDEALKIRNNEHPDRIRSLSHLAYWYRVQRDWKNAESFYLKALEMCQQILQEDNLVLAESYYNLATVYYEQASCERTENNKYKIAESYYLKALELSSALEEQETLSIAIISSSLAKVYFFQELYEKAQQQFIKALNIREQLLEYHLDIVQDLKHLGYCNYELGEYIKSKCWLFKALEMINDLINKEDPSIDNNHDKLVQYLKNMLDRLEDIYNELGDSNKVEAICYQKQQLGDGEKQTICLFKIFKTIETLLDYLR</sequence>
<dbReference type="AlphaFoldDB" id="A0A9E3HCU2"/>
<keyword evidence="2 3" id="KW-0802">TPR repeat</keyword>
<accession>A0A9E3HCU2</accession>
<dbReference type="InterPro" id="IPR019734">
    <property type="entry name" value="TPR_rpt"/>
</dbReference>
<evidence type="ECO:0000256" key="2">
    <source>
        <dbReference type="ARBA" id="ARBA00022803"/>
    </source>
</evidence>
<dbReference type="Pfam" id="PF20703">
    <property type="entry name" value="nSTAND1"/>
    <property type="match status" value="1"/>
</dbReference>
<dbReference type="Gene3D" id="1.25.40.10">
    <property type="entry name" value="Tetratricopeptide repeat domain"/>
    <property type="match status" value="2"/>
</dbReference>
<reference evidence="6" key="1">
    <citation type="submission" date="2021-05" db="EMBL/GenBank/DDBJ databases">
        <authorList>
            <person name="Pietrasiak N."/>
            <person name="Ward R."/>
            <person name="Stajich J.E."/>
            <person name="Kurbessoian T."/>
        </authorList>
    </citation>
    <scope>NUCLEOTIDE SEQUENCE</scope>
    <source>
        <strain evidence="6">HA4357-MV3</strain>
    </source>
</reference>
<dbReference type="Pfam" id="PF12770">
    <property type="entry name" value="CHAT"/>
    <property type="match status" value="1"/>
</dbReference>
<gene>
    <name evidence="6" type="ORF">KME28_22485</name>
</gene>
<keyword evidence="1" id="KW-0677">Repeat</keyword>
<dbReference type="PANTHER" id="PTHR45641:SF19">
    <property type="entry name" value="NEPHROCYSTIN-3"/>
    <property type="match status" value="1"/>
</dbReference>